<evidence type="ECO:0000259" key="1">
    <source>
        <dbReference type="Pfam" id="PF07969"/>
    </source>
</evidence>
<dbReference type="PANTHER" id="PTHR22642">
    <property type="entry name" value="IMIDAZOLONEPROPIONASE"/>
    <property type="match status" value="1"/>
</dbReference>
<organism evidence="2 3">
    <name type="scientific">Candidatus Opimibacter skivensis</name>
    <dbReference type="NCBI Taxonomy" id="2982028"/>
    <lineage>
        <taxon>Bacteria</taxon>
        <taxon>Pseudomonadati</taxon>
        <taxon>Bacteroidota</taxon>
        <taxon>Saprospiria</taxon>
        <taxon>Saprospirales</taxon>
        <taxon>Saprospiraceae</taxon>
        <taxon>Candidatus Opimibacter</taxon>
    </lineage>
</organism>
<proteinExistence type="predicted"/>
<dbReference type="AlphaFoldDB" id="A0A9D7SW59"/>
<gene>
    <name evidence="2" type="ORF">IPP15_18745</name>
</gene>
<reference evidence="2 3" key="1">
    <citation type="submission" date="2020-10" db="EMBL/GenBank/DDBJ databases">
        <title>Connecting structure to function with the recovery of over 1000 high-quality activated sludge metagenome-assembled genomes encoding full-length rRNA genes using long-read sequencing.</title>
        <authorList>
            <person name="Singleton C.M."/>
            <person name="Petriglieri F."/>
            <person name="Kristensen J.M."/>
            <person name="Kirkegaard R.H."/>
            <person name="Michaelsen T.Y."/>
            <person name="Andersen M.H."/>
            <person name="Karst S.M."/>
            <person name="Dueholm M.S."/>
            <person name="Nielsen P.H."/>
            <person name="Albertsen M."/>
        </authorList>
    </citation>
    <scope>NUCLEOTIDE SEQUENCE [LARGE SCALE GENOMIC DNA]</scope>
    <source>
        <strain evidence="2">Ribe_18-Q3-R11-54_MAXAC.273</strain>
    </source>
</reference>
<dbReference type="Gene3D" id="3.10.310.70">
    <property type="match status" value="1"/>
</dbReference>
<dbReference type="InterPro" id="IPR032466">
    <property type="entry name" value="Metal_Hydrolase"/>
</dbReference>
<dbReference type="GO" id="GO:0016810">
    <property type="term" value="F:hydrolase activity, acting on carbon-nitrogen (but not peptide) bonds"/>
    <property type="evidence" value="ECO:0007669"/>
    <property type="project" value="InterPro"/>
</dbReference>
<comment type="caution">
    <text evidence="2">The sequence shown here is derived from an EMBL/GenBank/DDBJ whole genome shotgun (WGS) entry which is preliminary data.</text>
</comment>
<dbReference type="PANTHER" id="PTHR22642:SF2">
    <property type="entry name" value="PROTEIN LONG AFTER FAR-RED 3"/>
    <property type="match status" value="1"/>
</dbReference>
<dbReference type="SUPFAM" id="SSF51338">
    <property type="entry name" value="Composite domain of metallo-dependent hydrolases"/>
    <property type="match status" value="1"/>
</dbReference>
<dbReference type="Pfam" id="PF07969">
    <property type="entry name" value="Amidohydro_3"/>
    <property type="match status" value="1"/>
</dbReference>
<dbReference type="Gene3D" id="3.20.20.140">
    <property type="entry name" value="Metal-dependent hydrolases"/>
    <property type="match status" value="1"/>
</dbReference>
<accession>A0A9D7SW59</accession>
<evidence type="ECO:0000313" key="2">
    <source>
        <dbReference type="EMBL" id="MBK9984375.1"/>
    </source>
</evidence>
<dbReference type="EMBL" id="JADKGY010000029">
    <property type="protein sequence ID" value="MBK9984375.1"/>
    <property type="molecule type" value="Genomic_DNA"/>
</dbReference>
<dbReference type="InterPro" id="IPR013108">
    <property type="entry name" value="Amidohydro_3"/>
</dbReference>
<protein>
    <submittedName>
        <fullName evidence="2">Amidohydrolase</fullName>
    </submittedName>
</protein>
<dbReference type="Gene3D" id="2.30.40.10">
    <property type="entry name" value="Urease, subunit C, domain 1"/>
    <property type="match status" value="1"/>
</dbReference>
<dbReference type="PROSITE" id="PS51257">
    <property type="entry name" value="PROKAR_LIPOPROTEIN"/>
    <property type="match status" value="1"/>
</dbReference>
<dbReference type="InterPro" id="IPR033932">
    <property type="entry name" value="YtcJ-like"/>
</dbReference>
<dbReference type="InterPro" id="IPR011059">
    <property type="entry name" value="Metal-dep_hydrolase_composite"/>
</dbReference>
<name>A0A9D7SW59_9BACT</name>
<dbReference type="CDD" id="cd01300">
    <property type="entry name" value="YtcJ_like"/>
    <property type="match status" value="1"/>
</dbReference>
<evidence type="ECO:0000313" key="3">
    <source>
        <dbReference type="Proteomes" id="UP000808337"/>
    </source>
</evidence>
<feature type="domain" description="Amidohydrolase 3" evidence="1">
    <location>
        <begin position="81"/>
        <end position="571"/>
    </location>
</feature>
<dbReference type="SUPFAM" id="SSF51556">
    <property type="entry name" value="Metallo-dependent hydrolases"/>
    <property type="match status" value="1"/>
</dbReference>
<sequence length="577" mass="64830">MQNKWSHTVYILTMILLLASCHDQGNSKLKADLILYHAFVYPVKGEPIENGAVVISNGKIIAIGTTEDILKEWKAYAIESIDCQGEFLMPGFIEGHGHFSSMGFNLINVDLMQTHSWNEIIDSVANRVRKAKPGEWITGRGWHQEKWNVPVDRNVNGYPYNNLLNEISPNNPVILGHASGHSLIANEAAMRIAGISRETADPVGGRIVRDKSGVALGVFEERAMDLIKNPYQEILNRLPEKEKRDLWLKAISKSQVECLQHGITTFEDAGATIKEINWYNDLAKHDSLDIRLWVMARHEYDTLKDLMSNFPILRSGKDMFTCNALKTYIDGALGSYGAWLLEPYADKPGFTGQNTTPLSQIKNTAELAMDHDMQMCVHAIGDRGNREVLNIYEEVMKEHPEKKDLRWRIEHAQHIDPADMPRFKQLGVIAAMQGIHCTSDAPFVVKRLGEERARTGAYAWRSLLDEGVVIANGTDAPVEHVDPIPNIYASVTRKRLDNGMTFFPEQAMTRKEVIYSYTLANAYAAKEDDIKGSLEPGKWADIVLLSKNLLTCPNDSIPMIKVNMTMVGGKIKFTNNE</sequence>
<dbReference type="Proteomes" id="UP000808337">
    <property type="component" value="Unassembled WGS sequence"/>
</dbReference>